<accession>A0A143DC89</accession>
<dbReference type="InterPro" id="IPR001509">
    <property type="entry name" value="Epimerase_deHydtase"/>
</dbReference>
<evidence type="ECO:0000313" key="3">
    <source>
        <dbReference type="Proteomes" id="UP000076066"/>
    </source>
</evidence>
<dbReference type="EMBL" id="CP014525">
    <property type="protein sequence ID" value="AMW34335.1"/>
    <property type="molecule type" value="Genomic_DNA"/>
</dbReference>
<dbReference type="KEGG" id="hjo:AY555_03080"/>
<evidence type="ECO:0000313" key="2">
    <source>
        <dbReference type="EMBL" id="AMW34335.1"/>
    </source>
</evidence>
<dbReference type="CDD" id="cd05271">
    <property type="entry name" value="NDUFA9_like_SDR_a"/>
    <property type="match status" value="1"/>
</dbReference>
<dbReference type="Gene3D" id="3.40.50.720">
    <property type="entry name" value="NAD(P)-binding Rossmann-like Domain"/>
    <property type="match status" value="1"/>
</dbReference>
<organism evidence="2 3">
    <name type="scientific">Haematospirillum jordaniae</name>
    <dbReference type="NCBI Taxonomy" id="1549855"/>
    <lineage>
        <taxon>Bacteria</taxon>
        <taxon>Pseudomonadati</taxon>
        <taxon>Pseudomonadota</taxon>
        <taxon>Alphaproteobacteria</taxon>
        <taxon>Rhodospirillales</taxon>
        <taxon>Novispirillaceae</taxon>
        <taxon>Haematospirillum</taxon>
    </lineage>
</organism>
<dbReference type="PANTHER" id="PTHR12126:SF11">
    <property type="entry name" value="NADH DEHYDROGENASE [UBIQUINONE] 1 ALPHA SUBCOMPLEX SUBUNIT 9, MITOCHONDRIAL"/>
    <property type="match status" value="1"/>
</dbReference>
<protein>
    <submittedName>
        <fullName evidence="2">3-beta hydroxysteroid dehydrogenase</fullName>
    </submittedName>
</protein>
<sequence>MTERLVTIFGGSGFVGRHLVNKLTKAGWRIRVAVRDPEGAKFLKPLGDLGQVSPVYANITREDTVRSAVQGASAVINLVGILYEKGPVCFDAIHVVGAETIARLAREAGVQHLVHMSALGADPSSPASYARSKAEGETRVKTAFPGASILRPSVIFGPEDDFYNRFGAMARALPFLLYFTTDAPALRKVPGELPRLDLVGSGGPKLQPVYVGDVAEVICRILDDRSQQGKLWELGGPRVMTLKEIMEQVMRETRRGKPVLPAPMAVARIQAALLQFLPVPPLTPDMVKMMERDSVVSGTCPGLAELGIRPETTEAIIPSYLERFRPTHRQIRRIGHQTL</sequence>
<dbReference type="AlphaFoldDB" id="A0A143DC89"/>
<dbReference type="PANTHER" id="PTHR12126">
    <property type="entry name" value="NADH-UBIQUINONE OXIDOREDUCTASE 39 KDA SUBUNIT-RELATED"/>
    <property type="match status" value="1"/>
</dbReference>
<dbReference type="InterPro" id="IPR051207">
    <property type="entry name" value="ComplexI_NDUFA9_subunit"/>
</dbReference>
<dbReference type="Pfam" id="PF01370">
    <property type="entry name" value="Epimerase"/>
    <property type="match status" value="1"/>
</dbReference>
<proteinExistence type="predicted"/>
<keyword evidence="3" id="KW-1185">Reference proteome</keyword>
<gene>
    <name evidence="2" type="ORF">AY555_03080</name>
</gene>
<dbReference type="GeneID" id="53316134"/>
<dbReference type="InterPro" id="IPR036291">
    <property type="entry name" value="NAD(P)-bd_dom_sf"/>
</dbReference>
<dbReference type="Proteomes" id="UP000076066">
    <property type="component" value="Chromosome"/>
</dbReference>
<dbReference type="STRING" id="1549855.AY555_03080"/>
<dbReference type="RefSeq" id="WP_066133305.1">
    <property type="nucleotide sequence ID" value="NZ_CP014525.1"/>
</dbReference>
<dbReference type="GO" id="GO:0044877">
    <property type="term" value="F:protein-containing complex binding"/>
    <property type="evidence" value="ECO:0007669"/>
    <property type="project" value="TreeGrafter"/>
</dbReference>
<dbReference type="SUPFAM" id="SSF51735">
    <property type="entry name" value="NAD(P)-binding Rossmann-fold domains"/>
    <property type="match status" value="1"/>
</dbReference>
<name>A0A143DC89_9PROT</name>
<reference evidence="2 3" key="1">
    <citation type="submission" date="2016-02" db="EMBL/GenBank/DDBJ databases">
        <title>Complete Genome of H5569, the type strain of the newly described species Haematospirillium jordaniae.</title>
        <authorList>
            <person name="Nicholson A.C."/>
            <person name="Humrighouse B.W."/>
            <person name="Loparov V."/>
            <person name="McQuiston J.R."/>
        </authorList>
    </citation>
    <scope>NUCLEOTIDE SEQUENCE [LARGE SCALE GENOMIC DNA]</scope>
    <source>
        <strain evidence="2 3">H5569</strain>
    </source>
</reference>
<feature type="domain" description="NAD-dependent epimerase/dehydratase" evidence="1">
    <location>
        <begin position="6"/>
        <end position="235"/>
    </location>
</feature>
<evidence type="ECO:0000259" key="1">
    <source>
        <dbReference type="Pfam" id="PF01370"/>
    </source>
</evidence>
<dbReference type="OrthoDB" id="9776313at2"/>